<name>A0A0G4HJ98_9ALVE</name>
<proteinExistence type="predicted"/>
<organism evidence="1">
    <name type="scientific">Chromera velia CCMP2878</name>
    <dbReference type="NCBI Taxonomy" id="1169474"/>
    <lineage>
        <taxon>Eukaryota</taxon>
        <taxon>Sar</taxon>
        <taxon>Alveolata</taxon>
        <taxon>Colpodellida</taxon>
        <taxon>Chromeraceae</taxon>
        <taxon>Chromera</taxon>
    </lineage>
</organism>
<accession>A0A0G4HJ98</accession>
<dbReference type="EMBL" id="CDMZ01002886">
    <property type="protein sequence ID" value="CEM44274.1"/>
    <property type="molecule type" value="Genomic_DNA"/>
</dbReference>
<dbReference type="VEuPathDB" id="CryptoDB:Cvel_7105"/>
<sequence>MVGSTMWWDQDQYAASLVPGGEGEIKKAVKLTDKDLLVSVDEEIDMSLQEQHQEKVGKLALQKPASSAILDIASLCGARKLFGKLVKKELW</sequence>
<dbReference type="AlphaFoldDB" id="A0A0G4HJ98"/>
<gene>
    <name evidence="1" type="ORF">Cvel_7105</name>
</gene>
<protein>
    <submittedName>
        <fullName evidence="1">Uncharacterized protein</fullName>
    </submittedName>
</protein>
<evidence type="ECO:0000313" key="1">
    <source>
        <dbReference type="EMBL" id="CEM44274.1"/>
    </source>
</evidence>
<reference evidence="1" key="1">
    <citation type="submission" date="2014-11" db="EMBL/GenBank/DDBJ databases">
        <authorList>
            <person name="Otto D Thomas"/>
            <person name="Naeem Raeece"/>
        </authorList>
    </citation>
    <scope>NUCLEOTIDE SEQUENCE</scope>
</reference>